<reference evidence="3" key="2">
    <citation type="submission" date="2015-08" db="UniProtKB">
        <authorList>
            <consortium name="WormBaseParasite"/>
        </authorList>
    </citation>
    <scope>IDENTIFICATION</scope>
</reference>
<reference evidence="2" key="1">
    <citation type="submission" date="2014-07" db="EMBL/GenBank/DDBJ databases">
        <authorList>
            <person name="Martin A.A"/>
            <person name="De Silva N."/>
        </authorList>
    </citation>
    <scope>NUCLEOTIDE SEQUENCE</scope>
</reference>
<dbReference type="InterPro" id="IPR050951">
    <property type="entry name" value="Retrovirus_Pol_polyprotein"/>
</dbReference>
<proteinExistence type="predicted"/>
<dbReference type="InterPro" id="IPR036397">
    <property type="entry name" value="RNaseH_sf"/>
</dbReference>
<dbReference type="GO" id="GO:0015074">
    <property type="term" value="P:DNA integration"/>
    <property type="evidence" value="ECO:0007669"/>
    <property type="project" value="InterPro"/>
</dbReference>
<dbReference type="Proteomes" id="UP000035680">
    <property type="component" value="Unassembled WGS sequence"/>
</dbReference>
<dbReference type="WBParaSite" id="SVE_1334100.1">
    <property type="protein sequence ID" value="SVE_1334100.1"/>
    <property type="gene ID" value="SVE_1334100"/>
</dbReference>
<dbReference type="AlphaFoldDB" id="A0A0K0FSE6"/>
<evidence type="ECO:0000259" key="1">
    <source>
        <dbReference type="PROSITE" id="PS50994"/>
    </source>
</evidence>
<evidence type="ECO:0000313" key="2">
    <source>
        <dbReference type="Proteomes" id="UP000035680"/>
    </source>
</evidence>
<dbReference type="PANTHER" id="PTHR37984:SF5">
    <property type="entry name" value="PROTEIN NYNRIN-LIKE"/>
    <property type="match status" value="1"/>
</dbReference>
<evidence type="ECO:0000313" key="3">
    <source>
        <dbReference type="WBParaSite" id="SVE_1334100.1"/>
    </source>
</evidence>
<protein>
    <submittedName>
        <fullName evidence="3">Integrase catalytic domain-containing protein</fullName>
    </submittedName>
</protein>
<dbReference type="InterPro" id="IPR012337">
    <property type="entry name" value="RNaseH-like_sf"/>
</dbReference>
<dbReference type="GO" id="GO:0003676">
    <property type="term" value="F:nucleic acid binding"/>
    <property type="evidence" value="ECO:0007669"/>
    <property type="project" value="InterPro"/>
</dbReference>
<feature type="domain" description="Integrase catalytic" evidence="1">
    <location>
        <begin position="14"/>
        <end position="194"/>
    </location>
</feature>
<dbReference type="Pfam" id="PF00665">
    <property type="entry name" value="rve"/>
    <property type="match status" value="1"/>
</dbReference>
<keyword evidence="2" id="KW-1185">Reference proteome</keyword>
<dbReference type="PROSITE" id="PS50994">
    <property type="entry name" value="INTEGRASE"/>
    <property type="match status" value="1"/>
</dbReference>
<name>A0A0K0FSE6_STRVS</name>
<dbReference type="InterPro" id="IPR001584">
    <property type="entry name" value="Integrase_cat-core"/>
</dbReference>
<dbReference type="SUPFAM" id="SSF53098">
    <property type="entry name" value="Ribonuclease H-like"/>
    <property type="match status" value="1"/>
</dbReference>
<accession>A0A0K0FSE6</accession>
<sequence>MNKKKPGRLIETHKKFLPHLNEIWTVLNADFMQVDNEHILVLIDEYSKFVVTSVCKKQNGPTLKLILMKCFTRLGCPKILQSDNGPAFIAQPVTVYLSSVNVEQQFSSSHHHTSNAVVEKFNHTLRASIRIHIGESLAADKRDQFYKPDLKRHGHKFKEGDLVLRKIMHRKDAATSAKNQPQWEDPFTVVKRLYGDTYKIERLENHRRTRLSVEKIHADRLKKYAS</sequence>
<dbReference type="Gene3D" id="3.30.420.10">
    <property type="entry name" value="Ribonuclease H-like superfamily/Ribonuclease H"/>
    <property type="match status" value="1"/>
</dbReference>
<organism evidence="2 3">
    <name type="scientific">Strongyloides venezuelensis</name>
    <name type="common">Threadworm</name>
    <dbReference type="NCBI Taxonomy" id="75913"/>
    <lineage>
        <taxon>Eukaryota</taxon>
        <taxon>Metazoa</taxon>
        <taxon>Ecdysozoa</taxon>
        <taxon>Nematoda</taxon>
        <taxon>Chromadorea</taxon>
        <taxon>Rhabditida</taxon>
        <taxon>Tylenchina</taxon>
        <taxon>Panagrolaimomorpha</taxon>
        <taxon>Strongyloidoidea</taxon>
        <taxon>Strongyloididae</taxon>
        <taxon>Strongyloides</taxon>
    </lineage>
</organism>
<dbReference type="STRING" id="75913.A0A0K0FSE6"/>
<dbReference type="PANTHER" id="PTHR37984">
    <property type="entry name" value="PROTEIN CBG26694"/>
    <property type="match status" value="1"/>
</dbReference>